<dbReference type="InterPro" id="IPR010530">
    <property type="entry name" value="B12D"/>
</dbReference>
<feature type="transmembrane region" description="Helical" evidence="1">
    <location>
        <begin position="26"/>
        <end position="48"/>
    </location>
</feature>
<sequence length="103" mass="11841">MASWGDRIKLRTFGFGFRAFKNYPELVPLCAFISAAVVGACSMMAYSLKTKPDVRLIKSSELPPWERVKPTEVRKFYVNNDKKVYVENEQLAQLRKEIGSFKC</sequence>
<dbReference type="Pfam" id="PF06522">
    <property type="entry name" value="B12D"/>
    <property type="match status" value="1"/>
</dbReference>
<proteinExistence type="predicted"/>
<keyword evidence="3" id="KW-1185">Reference proteome</keyword>
<dbReference type="EMBL" id="JAZGQO010000021">
    <property type="protein sequence ID" value="KAK6166796.1"/>
    <property type="molecule type" value="Genomic_DNA"/>
</dbReference>
<evidence type="ECO:0000313" key="2">
    <source>
        <dbReference type="EMBL" id="KAK6166796.1"/>
    </source>
</evidence>
<comment type="caution">
    <text evidence="2">The sequence shown here is derived from an EMBL/GenBank/DDBJ whole genome shotgun (WGS) entry which is preliminary data.</text>
</comment>
<name>A0AAN8GC16_PATCE</name>
<keyword evidence="1" id="KW-1133">Transmembrane helix</keyword>
<accession>A0AAN8GC16</accession>
<protein>
    <submittedName>
        <fullName evidence="2">Uncharacterized protein</fullName>
    </submittedName>
</protein>
<keyword evidence="1" id="KW-0812">Transmembrane</keyword>
<keyword evidence="1" id="KW-0472">Membrane</keyword>
<organism evidence="2 3">
    <name type="scientific">Patella caerulea</name>
    <name type="common">Rayed Mediterranean limpet</name>
    <dbReference type="NCBI Taxonomy" id="87958"/>
    <lineage>
        <taxon>Eukaryota</taxon>
        <taxon>Metazoa</taxon>
        <taxon>Spiralia</taxon>
        <taxon>Lophotrochozoa</taxon>
        <taxon>Mollusca</taxon>
        <taxon>Gastropoda</taxon>
        <taxon>Patellogastropoda</taxon>
        <taxon>Patelloidea</taxon>
        <taxon>Patellidae</taxon>
        <taxon>Patella</taxon>
    </lineage>
</organism>
<gene>
    <name evidence="2" type="ORF">SNE40_023416</name>
</gene>
<dbReference type="PANTHER" id="PTHR14256">
    <property type="entry name" value="NADH-UBIQUINONE OXIDOREDUCTASE MLRQ SUBUNIT"/>
    <property type="match status" value="1"/>
</dbReference>
<reference evidence="2 3" key="1">
    <citation type="submission" date="2024-01" db="EMBL/GenBank/DDBJ databases">
        <title>The genome of the rayed Mediterranean limpet Patella caerulea (Linnaeus, 1758).</title>
        <authorList>
            <person name="Anh-Thu Weber A."/>
            <person name="Halstead-Nussloch G."/>
        </authorList>
    </citation>
    <scope>NUCLEOTIDE SEQUENCE [LARGE SCALE GENOMIC DNA]</scope>
    <source>
        <strain evidence="2">AATW-2023a</strain>
        <tissue evidence="2">Whole specimen</tissue>
    </source>
</reference>
<evidence type="ECO:0000313" key="3">
    <source>
        <dbReference type="Proteomes" id="UP001347796"/>
    </source>
</evidence>
<dbReference type="Proteomes" id="UP001347796">
    <property type="component" value="Unassembled WGS sequence"/>
</dbReference>
<evidence type="ECO:0000256" key="1">
    <source>
        <dbReference type="SAM" id="Phobius"/>
    </source>
</evidence>
<dbReference type="AlphaFoldDB" id="A0AAN8GC16"/>
<dbReference type="PANTHER" id="PTHR14256:SF3">
    <property type="entry name" value="NORMAL MUCOSA OF ESOPHAGUS-SPECIFIC GENE 1 PROTEIN"/>
    <property type="match status" value="1"/>
</dbReference>